<dbReference type="AlphaFoldDB" id="A0AAN9T060"/>
<dbReference type="EMBL" id="JAYMYS010000001">
    <property type="protein sequence ID" value="KAK7411188.1"/>
    <property type="molecule type" value="Genomic_DNA"/>
</dbReference>
<dbReference type="Proteomes" id="UP001386955">
    <property type="component" value="Unassembled WGS sequence"/>
</dbReference>
<keyword evidence="2" id="KW-1185">Reference proteome</keyword>
<proteinExistence type="predicted"/>
<comment type="caution">
    <text evidence="1">The sequence shown here is derived from an EMBL/GenBank/DDBJ whole genome shotgun (WGS) entry which is preliminary data.</text>
</comment>
<organism evidence="1 2">
    <name type="scientific">Psophocarpus tetragonolobus</name>
    <name type="common">Winged bean</name>
    <name type="synonym">Dolichos tetragonolobus</name>
    <dbReference type="NCBI Taxonomy" id="3891"/>
    <lineage>
        <taxon>Eukaryota</taxon>
        <taxon>Viridiplantae</taxon>
        <taxon>Streptophyta</taxon>
        <taxon>Embryophyta</taxon>
        <taxon>Tracheophyta</taxon>
        <taxon>Spermatophyta</taxon>
        <taxon>Magnoliopsida</taxon>
        <taxon>eudicotyledons</taxon>
        <taxon>Gunneridae</taxon>
        <taxon>Pentapetalae</taxon>
        <taxon>rosids</taxon>
        <taxon>fabids</taxon>
        <taxon>Fabales</taxon>
        <taxon>Fabaceae</taxon>
        <taxon>Papilionoideae</taxon>
        <taxon>50 kb inversion clade</taxon>
        <taxon>NPAAA clade</taxon>
        <taxon>indigoferoid/millettioid clade</taxon>
        <taxon>Phaseoleae</taxon>
        <taxon>Psophocarpus</taxon>
    </lineage>
</organism>
<evidence type="ECO:0000313" key="2">
    <source>
        <dbReference type="Proteomes" id="UP001386955"/>
    </source>
</evidence>
<evidence type="ECO:0000313" key="1">
    <source>
        <dbReference type="EMBL" id="KAK7411188.1"/>
    </source>
</evidence>
<name>A0AAN9T060_PSOTE</name>
<protein>
    <submittedName>
        <fullName evidence="1">Uncharacterized protein</fullName>
    </submittedName>
</protein>
<sequence length="86" mass="10070">MEKVSQTLGDLVRETFFMCEKDVSRRHDSMLFKHGHQEEHESGKWILGLGPLLECEGKVHVENTHWEECVKEMWAVTNQQDFLKVG</sequence>
<reference evidence="1 2" key="1">
    <citation type="submission" date="2024-01" db="EMBL/GenBank/DDBJ databases">
        <title>The genomes of 5 underutilized Papilionoideae crops provide insights into root nodulation and disease resistanc.</title>
        <authorList>
            <person name="Jiang F."/>
        </authorList>
    </citation>
    <scope>NUCLEOTIDE SEQUENCE [LARGE SCALE GENOMIC DNA]</scope>
    <source>
        <strain evidence="1">DUOXIRENSHENG_FW03</strain>
        <tissue evidence="1">Leaves</tissue>
    </source>
</reference>
<gene>
    <name evidence="1" type="ORF">VNO78_02620</name>
</gene>
<accession>A0AAN9T060</accession>